<reference evidence="2" key="1">
    <citation type="journal article" date="2016" name="Nat. Biotechnol.">
        <title>Sequencing wild and cultivated cassava and related species reveals extensive interspecific hybridization and genetic diversity.</title>
        <authorList>
            <person name="Bredeson J.V."/>
            <person name="Lyons J.B."/>
            <person name="Prochnik S.E."/>
            <person name="Wu G.A."/>
            <person name="Ha C.M."/>
            <person name="Edsinger-Gonzales E."/>
            <person name="Grimwood J."/>
            <person name="Schmutz J."/>
            <person name="Rabbi I.Y."/>
            <person name="Egesi C."/>
            <person name="Nauluvula P."/>
            <person name="Lebot V."/>
            <person name="Ndunguru J."/>
            <person name="Mkamilo G."/>
            <person name="Bart R.S."/>
            <person name="Setter T.L."/>
            <person name="Gleadow R.M."/>
            <person name="Kulakow P."/>
            <person name="Ferguson M.E."/>
            <person name="Rounsley S."/>
            <person name="Rokhsar D.S."/>
        </authorList>
    </citation>
    <scope>NUCLEOTIDE SEQUENCE [LARGE SCALE GENOMIC DNA]</scope>
    <source>
        <strain evidence="2">cv. AM560-2</strain>
    </source>
</reference>
<evidence type="ECO:0000313" key="1">
    <source>
        <dbReference type="EMBL" id="KAG8654644.1"/>
    </source>
</evidence>
<accession>A0ACB7HRT8</accession>
<comment type="caution">
    <text evidence="1">The sequence shown here is derived from an EMBL/GenBank/DDBJ whole genome shotgun (WGS) entry which is preliminary data.</text>
</comment>
<gene>
    <name evidence="1" type="ORF">MANES_05G157300v8</name>
</gene>
<protein>
    <submittedName>
        <fullName evidence="1">Uncharacterized protein</fullName>
    </submittedName>
</protein>
<organism evidence="1 2">
    <name type="scientific">Manihot esculenta</name>
    <name type="common">Cassava</name>
    <name type="synonym">Jatropha manihot</name>
    <dbReference type="NCBI Taxonomy" id="3983"/>
    <lineage>
        <taxon>Eukaryota</taxon>
        <taxon>Viridiplantae</taxon>
        <taxon>Streptophyta</taxon>
        <taxon>Embryophyta</taxon>
        <taxon>Tracheophyta</taxon>
        <taxon>Spermatophyta</taxon>
        <taxon>Magnoliopsida</taxon>
        <taxon>eudicotyledons</taxon>
        <taxon>Gunneridae</taxon>
        <taxon>Pentapetalae</taxon>
        <taxon>rosids</taxon>
        <taxon>fabids</taxon>
        <taxon>Malpighiales</taxon>
        <taxon>Euphorbiaceae</taxon>
        <taxon>Crotonoideae</taxon>
        <taxon>Manihoteae</taxon>
        <taxon>Manihot</taxon>
    </lineage>
</organism>
<dbReference type="Proteomes" id="UP000091857">
    <property type="component" value="Chromosome 5"/>
</dbReference>
<name>A0ACB7HRT8_MANES</name>
<proteinExistence type="predicted"/>
<dbReference type="EMBL" id="CM004391">
    <property type="protein sequence ID" value="KAG8654644.1"/>
    <property type="molecule type" value="Genomic_DNA"/>
</dbReference>
<evidence type="ECO:0000313" key="2">
    <source>
        <dbReference type="Proteomes" id="UP000091857"/>
    </source>
</evidence>
<keyword evidence="2" id="KW-1185">Reference proteome</keyword>
<sequence>MEHHQAFSATAFSSKLANGGGLAGKHVYDGAFGGLVKPGSRIEDYRDIFGGSGACSIPILDFPELDRKTSVDARNPTTPEYSKIFCGFAEMEFAVSYEELFSKSKKVKNSSQEARVAARARFCPAGPKFYNVSEQQQVPSPEVAFQQLDGGKQFNMSYDKSNLESKTVTNGKTNDAHFHTVPGYNCSIDEITLSQMTEADKPVHTVLNDAHLNFIVAEGIKQSKPLRKVLSGPQPRDSAKNNSRDHANFQTKSIRHRSFSNDVSFDAFEIGLGTHPSTVATPLGSLPNRYGMRSMNSKFGDFSNDVSEGAAGSYSPPLFDEEIDANSAAAASVAAVKKAIEAAQMKIKIAKELMERKQGFQNHVRPRFRDGLKGEKREVKAAEKANRSIEEEAREMLQKVYTPKQVFTSLVEHSSTKVSQVTSEFRNVKKSSPTRNAVGKTNSTGSKLAQVDNSVEAESRKATEPADTSDHRAITSEVDQANNAKKMIPTANENKCREKMTGEENIEKSVEYDDEKPKSFEEAPKQEKVERELNSEEAAFEWDVYGNNSKPAEVLYHHIENEEKIRVSYKQKEAGQVPNHCEQEECETIAKRLHEREENTELEMKELKEAQNWVNIEKKQRDAHNCEKMEERSSEIPAVHEYERRLDETHSHEENGKGEKEYLEGIASEKEQQEGSYLENEKKLSDAKPEDAGKFVQVHEQEAIKVKFNVFWDKEESQEVLREDCGTKGNENLEEAKQKEEMLKEDYHINETESERTCRVLETERIQTQIHPVAEDERFQENNLEATNDVDELEKNENAGNADEAHGDKRRFKHVEVTADVPAFEENGKMREVSEDSFPKESGKESEAVEEANDLVEDEKFGTDVPEQGLARLDGIDKQAADLYLGETDVNLDCKLNDFHVEYKSICEQEKHNEEVTFQLDKNDKDDSESEVCPSDEENESNFLPSHEGGWSGNGIESKTLCDSVKHVEEEDCELGENNQDVKNSEVPTNHDEEIYFESSSEKEEMNNRFDMQAGQQPHIFEEGKTKMGISQEERINQNIDKKDKYDESPTEEKREAEDYLKKEVLLEKDHGRKEEEKMREMEKEKEKERKAVERAIREARERAFAEARERAERIAAARASAAAHQKAMADAQERLEKACTEAIAKSAAEKASMEAKLKAERAAVERATAEARERALEKALSEKAKARNHAEKFSGPSRDAGIKSDDQQYKGAGPSNSFKYSSTSCHDEKFSGANGESAERCKATLARNQRTAERAAKALAEKNMRDLFAQKEQAERNRLAETLDADVKRWSSGKEKNLRALLSTLQYILGPDSGWQPISLTDLISTAAVKKAYRKATLYVHPDKLQQRGASIQQKYTCEKVFDLLKDAWNKFSAEER</sequence>